<dbReference type="EMBL" id="JACJPW010000047">
    <property type="protein sequence ID" value="MBD2183041.1"/>
    <property type="molecule type" value="Genomic_DNA"/>
</dbReference>
<dbReference type="Proteomes" id="UP000641646">
    <property type="component" value="Unassembled WGS sequence"/>
</dbReference>
<accession>A0A926VFK7</accession>
<feature type="compositionally biased region" description="Pro residues" evidence="1">
    <location>
        <begin position="87"/>
        <end position="99"/>
    </location>
</feature>
<evidence type="ECO:0000313" key="2">
    <source>
        <dbReference type="EMBL" id="MBD2183041.1"/>
    </source>
</evidence>
<evidence type="ECO:0000256" key="1">
    <source>
        <dbReference type="SAM" id="MobiDB-lite"/>
    </source>
</evidence>
<dbReference type="AlphaFoldDB" id="A0A926VFK7"/>
<evidence type="ECO:0000313" key="3">
    <source>
        <dbReference type="Proteomes" id="UP000641646"/>
    </source>
</evidence>
<proteinExistence type="predicted"/>
<feature type="region of interest" description="Disordered" evidence="1">
    <location>
        <begin position="82"/>
        <end position="126"/>
    </location>
</feature>
<reference evidence="2" key="1">
    <citation type="journal article" date="2015" name="ISME J.">
        <title>Draft Genome Sequence of Streptomyces incarnatus NRRL8089, which Produces the Nucleoside Antibiotic Sinefungin.</title>
        <authorList>
            <person name="Oshima K."/>
            <person name="Hattori M."/>
            <person name="Shimizu H."/>
            <person name="Fukuda K."/>
            <person name="Nemoto M."/>
            <person name="Inagaki K."/>
            <person name="Tamura T."/>
        </authorList>
    </citation>
    <scope>NUCLEOTIDE SEQUENCE</scope>
    <source>
        <strain evidence="2">FACHB-1375</strain>
    </source>
</reference>
<keyword evidence="3" id="KW-1185">Reference proteome</keyword>
<feature type="compositionally biased region" description="Polar residues" evidence="1">
    <location>
        <begin position="108"/>
        <end position="126"/>
    </location>
</feature>
<organism evidence="2 3">
    <name type="scientific">Aerosakkonema funiforme FACHB-1375</name>
    <dbReference type="NCBI Taxonomy" id="2949571"/>
    <lineage>
        <taxon>Bacteria</taxon>
        <taxon>Bacillati</taxon>
        <taxon>Cyanobacteriota</taxon>
        <taxon>Cyanophyceae</taxon>
        <taxon>Oscillatoriophycideae</taxon>
        <taxon>Aerosakkonematales</taxon>
        <taxon>Aerosakkonemataceae</taxon>
        <taxon>Aerosakkonema</taxon>
    </lineage>
</organism>
<name>A0A926VFK7_9CYAN</name>
<sequence>MPEYVAVIKITHQEIRLPVTLTGTHEDYPEDYFRLEKHQSLLRQCLQEQGIYQIEDAQFKKLIDEWIGDIKEGRKYSAIALDLPPDAMTPPPTPIPPNSKPSDIFNYTPKSSPSISYESDTNQAEF</sequence>
<dbReference type="RefSeq" id="WP_190466541.1">
    <property type="nucleotide sequence ID" value="NZ_JACJPW010000047.1"/>
</dbReference>
<reference evidence="2" key="2">
    <citation type="submission" date="2020-08" db="EMBL/GenBank/DDBJ databases">
        <authorList>
            <person name="Chen M."/>
            <person name="Teng W."/>
            <person name="Zhao L."/>
            <person name="Hu C."/>
            <person name="Zhou Y."/>
            <person name="Han B."/>
            <person name="Song L."/>
            <person name="Shu W."/>
        </authorList>
    </citation>
    <scope>NUCLEOTIDE SEQUENCE</scope>
    <source>
        <strain evidence="2">FACHB-1375</strain>
    </source>
</reference>
<comment type="caution">
    <text evidence="2">The sequence shown here is derived from an EMBL/GenBank/DDBJ whole genome shotgun (WGS) entry which is preliminary data.</text>
</comment>
<gene>
    <name evidence="2" type="ORF">H6G03_18555</name>
</gene>
<protein>
    <submittedName>
        <fullName evidence="2">Uncharacterized protein</fullName>
    </submittedName>
</protein>